<protein>
    <submittedName>
        <fullName evidence="1">Uncharacterized protein</fullName>
    </submittedName>
</protein>
<reference evidence="1 2" key="1">
    <citation type="submission" date="2018-10" db="EMBL/GenBank/DDBJ databases">
        <title>Characterization and genome analysis of a novel bacterium Sphingobium yanoikuyae SJTF8 capable of degrading PAHs.</title>
        <authorList>
            <person name="Yin C."/>
            <person name="Xiong W."/>
            <person name="Liang R."/>
        </authorList>
    </citation>
    <scope>NUCLEOTIDE SEQUENCE [LARGE SCALE GENOMIC DNA]</scope>
    <source>
        <strain evidence="1 2">SJTF8</strain>
        <plasmid evidence="2">pf1</plasmid>
    </source>
</reference>
<keyword evidence="1" id="KW-0614">Plasmid</keyword>
<name>A0A3G2UN06_SPHYA</name>
<evidence type="ECO:0000313" key="2">
    <source>
        <dbReference type="Proteomes" id="UP000280708"/>
    </source>
</evidence>
<dbReference type="EMBL" id="CP033227">
    <property type="protein sequence ID" value="AYO75452.1"/>
    <property type="molecule type" value="Genomic_DNA"/>
</dbReference>
<proteinExistence type="predicted"/>
<geneLocation type="plasmid" evidence="2">
    <name>pf1</name>
</geneLocation>
<dbReference type="AlphaFoldDB" id="A0A3G2UN06"/>
<accession>A0A3G2UN06</accession>
<dbReference type="Proteomes" id="UP000280708">
    <property type="component" value="Plasmid pF1"/>
</dbReference>
<evidence type="ECO:0000313" key="1">
    <source>
        <dbReference type="EMBL" id="AYO75452.1"/>
    </source>
</evidence>
<sequence length="394" mass="44234">MTSLGEDMRARTALLLGRLQMGMAWGGDSALRMFATRLVRETLVVGLRAEGHEVSDDRFEAWFSGLRTLSDQPTNTIRPARAICKAILIELGNNEWELLARSALLLQRGFLAPGANGEFADQDEPWNSTSGEQFVAANRLLESARKLLDSIGFDDTALPYPWISRLYDAAETSVEFARPEMMLRVIGDRTVESWVAGISTWALDTVVGAYMSRKALHYPIPLPGLIVSRRGRRDLEDWDEDESARYEDIKWNNVHNAIWRVHEWLMEAAEEAVAIDRAIAHRRSSSRARELAELMTSFGSLTGKQISLMLETTRVGSDIVVRSLASDGLLARSSGAFEVRRFKRIAFDGKKLPDDQHEDHLDGPLSAALTKFDEDMADIDRLLSRTGRSWNDEP</sequence>
<organism evidence="1 2">
    <name type="scientific">Sphingobium yanoikuyae</name>
    <name type="common">Sphingomonas yanoikuyae</name>
    <dbReference type="NCBI Taxonomy" id="13690"/>
    <lineage>
        <taxon>Bacteria</taxon>
        <taxon>Pseudomonadati</taxon>
        <taxon>Pseudomonadota</taxon>
        <taxon>Alphaproteobacteria</taxon>
        <taxon>Sphingomonadales</taxon>
        <taxon>Sphingomonadaceae</taxon>
        <taxon>Sphingobium</taxon>
    </lineage>
</organism>
<gene>
    <name evidence="1" type="ORF">EBF16_00070</name>
</gene>